<dbReference type="EMBL" id="CAJOBI010049268">
    <property type="protein sequence ID" value="CAF4363648.1"/>
    <property type="molecule type" value="Genomic_DNA"/>
</dbReference>
<sequence length="77" mass="9012">VGRTGTYIAVDTIIRLLDVPDNELQLLQLDVMGIVYHLRQQRVKMVQTKEQYLLLYHCIEEHLRKTGQLKTGKIILH</sequence>
<dbReference type="PRINTS" id="PR00700">
    <property type="entry name" value="PRTYPHPHTASE"/>
</dbReference>
<dbReference type="Proteomes" id="UP000676336">
    <property type="component" value="Unassembled WGS sequence"/>
</dbReference>
<dbReference type="InterPro" id="IPR000242">
    <property type="entry name" value="PTP_cat"/>
</dbReference>
<organism evidence="4 5">
    <name type="scientific">Rotaria magnacalcarata</name>
    <dbReference type="NCBI Taxonomy" id="392030"/>
    <lineage>
        <taxon>Eukaryota</taxon>
        <taxon>Metazoa</taxon>
        <taxon>Spiralia</taxon>
        <taxon>Gnathifera</taxon>
        <taxon>Rotifera</taxon>
        <taxon>Eurotatoria</taxon>
        <taxon>Bdelloidea</taxon>
        <taxon>Philodinida</taxon>
        <taxon>Philodinidae</taxon>
        <taxon>Rotaria</taxon>
    </lineage>
</organism>
<reference evidence="4" key="1">
    <citation type="submission" date="2021-02" db="EMBL/GenBank/DDBJ databases">
        <authorList>
            <person name="Nowell W R."/>
        </authorList>
    </citation>
    <scope>NUCLEOTIDE SEQUENCE</scope>
</reference>
<proteinExistence type="predicted"/>
<evidence type="ECO:0000313" key="4">
    <source>
        <dbReference type="EMBL" id="CAF4364270.1"/>
    </source>
</evidence>
<evidence type="ECO:0000313" key="3">
    <source>
        <dbReference type="EMBL" id="CAF4363648.1"/>
    </source>
</evidence>
<dbReference type="EMBL" id="CAJOBI010049410">
    <property type="protein sequence ID" value="CAF4364270.1"/>
    <property type="molecule type" value="Genomic_DNA"/>
</dbReference>
<dbReference type="InterPro" id="IPR029021">
    <property type="entry name" value="Prot-tyrosine_phosphatase-like"/>
</dbReference>
<accession>A0A8S2VDH0</accession>
<evidence type="ECO:0000259" key="2">
    <source>
        <dbReference type="PROSITE" id="PS50056"/>
    </source>
</evidence>
<evidence type="ECO:0000313" key="5">
    <source>
        <dbReference type="Proteomes" id="UP000676336"/>
    </source>
</evidence>
<dbReference type="InterPro" id="IPR050348">
    <property type="entry name" value="Protein-Tyr_Phosphatase"/>
</dbReference>
<dbReference type="Gene3D" id="3.90.190.10">
    <property type="entry name" value="Protein tyrosine phosphatase superfamily"/>
    <property type="match status" value="1"/>
</dbReference>
<feature type="domain" description="Tyrosine-protein phosphatase" evidence="1">
    <location>
        <begin position="1"/>
        <end position="62"/>
    </location>
</feature>
<dbReference type="PANTHER" id="PTHR19134:SF449">
    <property type="entry name" value="TYROSINE-PROTEIN PHOSPHATASE 1"/>
    <property type="match status" value="1"/>
</dbReference>
<gene>
    <name evidence="3" type="ORF">SMN809_LOCUS28815</name>
    <name evidence="4" type="ORF">SMN809_LOCUS28841</name>
</gene>
<dbReference type="InterPro" id="IPR000387">
    <property type="entry name" value="Tyr_Pase_dom"/>
</dbReference>
<name>A0A8S2VDH0_9BILA</name>
<dbReference type="GO" id="GO:0004725">
    <property type="term" value="F:protein tyrosine phosphatase activity"/>
    <property type="evidence" value="ECO:0007669"/>
    <property type="project" value="InterPro"/>
</dbReference>
<protein>
    <submittedName>
        <fullName evidence="4">Uncharacterized protein</fullName>
    </submittedName>
</protein>
<feature type="non-terminal residue" evidence="4">
    <location>
        <position position="1"/>
    </location>
</feature>
<feature type="domain" description="Tyrosine specific protein phosphatases" evidence="2">
    <location>
        <begin position="1"/>
        <end position="53"/>
    </location>
</feature>
<dbReference type="SUPFAM" id="SSF52799">
    <property type="entry name" value="(Phosphotyrosine protein) phosphatases II"/>
    <property type="match status" value="1"/>
</dbReference>
<dbReference type="PROSITE" id="PS50056">
    <property type="entry name" value="TYR_PHOSPHATASE_2"/>
    <property type="match status" value="1"/>
</dbReference>
<comment type="caution">
    <text evidence="4">The sequence shown here is derived from an EMBL/GenBank/DDBJ whole genome shotgun (WGS) entry which is preliminary data.</text>
</comment>
<dbReference type="PANTHER" id="PTHR19134">
    <property type="entry name" value="RECEPTOR-TYPE TYROSINE-PROTEIN PHOSPHATASE"/>
    <property type="match status" value="1"/>
</dbReference>
<evidence type="ECO:0000259" key="1">
    <source>
        <dbReference type="PROSITE" id="PS50055"/>
    </source>
</evidence>
<dbReference type="AlphaFoldDB" id="A0A8S2VDH0"/>
<dbReference type="Pfam" id="PF00102">
    <property type="entry name" value="Y_phosphatase"/>
    <property type="match status" value="1"/>
</dbReference>
<dbReference type="PROSITE" id="PS50055">
    <property type="entry name" value="TYR_PHOSPHATASE_PTP"/>
    <property type="match status" value="1"/>
</dbReference>